<dbReference type="EMBL" id="MF417884">
    <property type="protein sequence ID" value="ASN69044.1"/>
    <property type="molecule type" value="Genomic_DNA"/>
</dbReference>
<reference evidence="4" key="1">
    <citation type="submission" date="2017-06" db="EMBL/GenBank/DDBJ databases">
        <title>Novel phages from South African skin metaviromes.</title>
        <authorList>
            <person name="van Zyl L.J."/>
            <person name="Abrahams Y."/>
            <person name="Stander E.A."/>
            <person name="Kirby B.M."/>
            <person name="Clavaud C."/>
            <person name="Farcet C."/>
            <person name="Breton L."/>
            <person name="Trindade M.I."/>
        </authorList>
    </citation>
    <scope>NUCLEOTIDE SEQUENCE</scope>
</reference>
<dbReference type="EMBL" id="MF417873">
    <property type="protein sequence ID" value="ASN68176.1"/>
    <property type="molecule type" value="Genomic_DNA"/>
</dbReference>
<sequence>MSKGLALVSVILALTATVSRAEGWLHYELTDEMRGEARQAAVLKSVSSANPSVSLSMHSFNKGQFEQSTVLVLDGDRISCADRLCQVPVRFANGQVHDESMAISEDGKTAIPTNGSAFSASVGLSDYVYVELSLSKGGPTQFKYKIDEPAFPRVFSPNFDILGMELGGARRDLPGNFVKSDAAPALDCRSAKDVEGVIPKIKVSSVKLCFFNEMLYAVFIESKNKQETGSIADLLKKKLGPKDAESYMATWPASDGRVMNPHTVRATFWPDPDSKVRGLYAIFDESISPLIPK</sequence>
<proteinExistence type="predicted"/>
<accession>A0A2H4J1V8</accession>
<evidence type="ECO:0000313" key="5">
    <source>
        <dbReference type="EMBL" id="ASN71992.1"/>
    </source>
</evidence>
<evidence type="ECO:0000313" key="4">
    <source>
        <dbReference type="EMBL" id="ASN69044.1"/>
    </source>
</evidence>
<dbReference type="EMBL" id="MF417938">
    <property type="protein sequence ID" value="ASN71992.1"/>
    <property type="molecule type" value="Genomic_DNA"/>
</dbReference>
<organism evidence="4">
    <name type="scientific">uncultured Caudovirales phage</name>
    <dbReference type="NCBI Taxonomy" id="2100421"/>
    <lineage>
        <taxon>Viruses</taxon>
        <taxon>Duplodnaviria</taxon>
        <taxon>Heunggongvirae</taxon>
        <taxon>Uroviricota</taxon>
        <taxon>Caudoviricetes</taxon>
        <taxon>Peduoviridae</taxon>
        <taxon>Maltschvirus</taxon>
        <taxon>Maltschvirus maltsch</taxon>
    </lineage>
</organism>
<dbReference type="EMBL" id="MF417883">
    <property type="protein sequence ID" value="ASN68970.1"/>
    <property type="molecule type" value="Genomic_DNA"/>
</dbReference>
<evidence type="ECO:0000313" key="3">
    <source>
        <dbReference type="EMBL" id="ASN68970.1"/>
    </source>
</evidence>
<dbReference type="EMBL" id="MF417882">
    <property type="protein sequence ID" value="ASN68879.1"/>
    <property type="molecule type" value="Genomic_DNA"/>
</dbReference>
<protein>
    <submittedName>
        <fullName evidence="4">Uncharacterized protein</fullName>
    </submittedName>
</protein>
<gene>
    <name evidence="2" type="ORF">10F10_56</name>
    <name evidence="3" type="ORF">7F11_74</name>
    <name evidence="1" type="ORF">7S5_53</name>
    <name evidence="4" type="ORF">8AX2_73</name>
    <name evidence="5" type="ORF">9AX4_32</name>
</gene>
<evidence type="ECO:0000313" key="2">
    <source>
        <dbReference type="EMBL" id="ASN68879.1"/>
    </source>
</evidence>
<name>A0A2H4J1V8_9CAUD</name>
<evidence type="ECO:0000313" key="1">
    <source>
        <dbReference type="EMBL" id="ASN68176.1"/>
    </source>
</evidence>